<dbReference type="Pfam" id="PF04892">
    <property type="entry name" value="VanZ"/>
    <property type="match status" value="1"/>
</dbReference>
<comment type="caution">
    <text evidence="3">The sequence shown here is derived from an EMBL/GenBank/DDBJ whole genome shotgun (WGS) entry which is preliminary data.</text>
</comment>
<dbReference type="InterPro" id="IPR006976">
    <property type="entry name" value="VanZ-like"/>
</dbReference>
<dbReference type="NCBIfam" id="NF037970">
    <property type="entry name" value="vanZ_1"/>
    <property type="match status" value="1"/>
</dbReference>
<dbReference type="EMBL" id="JAGKSP010000001">
    <property type="protein sequence ID" value="MBP3961159.1"/>
    <property type="molecule type" value="Genomic_DNA"/>
</dbReference>
<evidence type="ECO:0000259" key="2">
    <source>
        <dbReference type="Pfam" id="PF04892"/>
    </source>
</evidence>
<accession>A0ABS5C5E0</accession>
<evidence type="ECO:0000256" key="1">
    <source>
        <dbReference type="SAM" id="Phobius"/>
    </source>
</evidence>
<keyword evidence="4" id="KW-1185">Reference proteome</keyword>
<protein>
    <submittedName>
        <fullName evidence="3">VanZ family protein</fullName>
    </submittedName>
</protein>
<sequence>MKQTTMRRLRFLPAIIIMATIFLLSSRTNDELNTFLPWFQKLFPQMSSFDWGHFIAYFVLALAFDYGFARRARRWTFKLAIVLLCVLYGLTDEYHQSFVSGRTPDIADIRHDGIGAALAVVLVALPLIRKPWRRLVAISE</sequence>
<feature type="transmembrane region" description="Helical" evidence="1">
    <location>
        <begin position="51"/>
        <end position="68"/>
    </location>
</feature>
<feature type="transmembrane region" description="Helical" evidence="1">
    <location>
        <begin position="75"/>
        <end position="91"/>
    </location>
</feature>
<reference evidence="3 4" key="1">
    <citation type="submission" date="2021-04" db="EMBL/GenBank/DDBJ databases">
        <title>Paenibacillus sp. DLE-14 whole genome sequence.</title>
        <authorList>
            <person name="Ham Y.J."/>
        </authorList>
    </citation>
    <scope>NUCLEOTIDE SEQUENCE [LARGE SCALE GENOMIC DNA]</scope>
    <source>
        <strain evidence="3 4">DLE-14</strain>
    </source>
</reference>
<feature type="domain" description="VanZ-like" evidence="2">
    <location>
        <begin position="14"/>
        <end position="124"/>
    </location>
</feature>
<dbReference type="RefSeq" id="WP_210654453.1">
    <property type="nucleotide sequence ID" value="NZ_JAGKSP010000001.1"/>
</dbReference>
<dbReference type="PANTHER" id="PTHR28008:SF1">
    <property type="entry name" value="DOMAIN PROTEIN, PUTATIVE (AFU_ORTHOLOGUE AFUA_3G10980)-RELATED"/>
    <property type="match status" value="1"/>
</dbReference>
<dbReference type="PANTHER" id="PTHR28008">
    <property type="entry name" value="DOMAIN PROTEIN, PUTATIVE (AFU_ORTHOLOGUE AFUA_3G10980)-RELATED"/>
    <property type="match status" value="1"/>
</dbReference>
<feature type="transmembrane region" description="Helical" evidence="1">
    <location>
        <begin position="111"/>
        <end position="128"/>
    </location>
</feature>
<proteinExistence type="predicted"/>
<keyword evidence="1" id="KW-0472">Membrane</keyword>
<gene>
    <name evidence="3" type="ORF">I8J30_00400</name>
</gene>
<keyword evidence="1" id="KW-1133">Transmembrane helix</keyword>
<organism evidence="3 4">
    <name type="scientific">Paenibacillus lignilyticus</name>
    <dbReference type="NCBI Taxonomy" id="1172615"/>
    <lineage>
        <taxon>Bacteria</taxon>
        <taxon>Bacillati</taxon>
        <taxon>Bacillota</taxon>
        <taxon>Bacilli</taxon>
        <taxon>Bacillales</taxon>
        <taxon>Paenibacillaceae</taxon>
        <taxon>Paenibacillus</taxon>
    </lineage>
</organism>
<name>A0ABS5C5E0_9BACL</name>
<keyword evidence="1" id="KW-0812">Transmembrane</keyword>
<evidence type="ECO:0000313" key="3">
    <source>
        <dbReference type="EMBL" id="MBP3961159.1"/>
    </source>
</evidence>
<evidence type="ECO:0000313" key="4">
    <source>
        <dbReference type="Proteomes" id="UP000673394"/>
    </source>
</evidence>
<dbReference type="Proteomes" id="UP000673394">
    <property type="component" value="Unassembled WGS sequence"/>
</dbReference>